<evidence type="ECO:0000313" key="2">
    <source>
        <dbReference type="Proteomes" id="UP000694846"/>
    </source>
</evidence>
<dbReference type="Pfam" id="PF00078">
    <property type="entry name" value="RVT_1"/>
    <property type="match status" value="1"/>
</dbReference>
<dbReference type="GO" id="GO:0071897">
    <property type="term" value="P:DNA biosynthetic process"/>
    <property type="evidence" value="ECO:0007669"/>
    <property type="project" value="UniProtKB-ARBA"/>
</dbReference>
<accession>A0A8B8GDA2</accession>
<dbReference type="PANTHER" id="PTHR24559:SF444">
    <property type="entry name" value="REVERSE TRANSCRIPTASE DOMAIN-CONTAINING PROTEIN"/>
    <property type="match status" value="1"/>
</dbReference>
<dbReference type="Proteomes" id="UP000694846">
    <property type="component" value="Unplaced"/>
</dbReference>
<dbReference type="OrthoDB" id="6626318at2759"/>
<proteinExistence type="predicted"/>
<reference evidence="3" key="1">
    <citation type="submission" date="2025-08" db="UniProtKB">
        <authorList>
            <consortium name="RefSeq"/>
        </authorList>
    </citation>
    <scope>IDENTIFICATION</scope>
    <source>
        <tissue evidence="3">Whole body</tissue>
    </source>
</reference>
<evidence type="ECO:0000313" key="3">
    <source>
        <dbReference type="RefSeq" id="XP_025421204.1"/>
    </source>
</evidence>
<sequence>MSFSDFIKFQGKRILRADEPIVEYIFEKDAIIEKAPFKMQQSDRVSLILEGITDNIWAVPIATAMCCSVQELIDHAIPLDTIRKLSTSKPIANVSKGNDFLKVSKQIHRYNPAVDKKEEQICFNCQKKKVMLVMINSDYSSPPKVSQIPVTINGNITIDALPDNGSCVTLLRKCFIPENTIIYPWQNGTYATPDGDCTPCGWITLRIEVGKIDYTMPKVGVCESLPIAIILGRDWQSAVHATMIIEPNGAICITTPTSTQEFGCVKANDSFVGCIVESRFSSKPLISNYKEVKIEKLEQQDSDKNADTFLTEEQNEKLQNILGSFEDIFSTPKSEIGEFPNLEMEIKLSDHKPLKCKPYRITELDRIFMSEQVDKWVANKVCRYSNSPYEAPAFVIEQPFNASTPKRVVIDYSRTINPVTIKDPFPIDQMDEMIKKLAGKKYKTVVDIKQAFNNIKIKEEDVFKTAAVTPDHHIEFTRVIFGLSNTPAILARAISEAYGHLQQIGLVKYYDDIGGGHDVFEEHL</sequence>
<dbReference type="PANTHER" id="PTHR24559">
    <property type="entry name" value="TRANSPOSON TY3-I GAG-POL POLYPROTEIN"/>
    <property type="match status" value="1"/>
</dbReference>
<gene>
    <name evidence="3" type="primary">LOC112691260</name>
</gene>
<feature type="non-terminal residue" evidence="3">
    <location>
        <position position="524"/>
    </location>
</feature>
<dbReference type="InterPro" id="IPR043502">
    <property type="entry name" value="DNA/RNA_pol_sf"/>
</dbReference>
<dbReference type="SUPFAM" id="SSF50630">
    <property type="entry name" value="Acid proteases"/>
    <property type="match status" value="1"/>
</dbReference>
<dbReference type="InterPro" id="IPR021109">
    <property type="entry name" value="Peptidase_aspartic_dom_sf"/>
</dbReference>
<organism evidence="2 3">
    <name type="scientific">Sipha flava</name>
    <name type="common">yellow sugarcane aphid</name>
    <dbReference type="NCBI Taxonomy" id="143950"/>
    <lineage>
        <taxon>Eukaryota</taxon>
        <taxon>Metazoa</taxon>
        <taxon>Ecdysozoa</taxon>
        <taxon>Arthropoda</taxon>
        <taxon>Hexapoda</taxon>
        <taxon>Insecta</taxon>
        <taxon>Pterygota</taxon>
        <taxon>Neoptera</taxon>
        <taxon>Paraneoptera</taxon>
        <taxon>Hemiptera</taxon>
        <taxon>Sternorrhyncha</taxon>
        <taxon>Aphidomorpha</taxon>
        <taxon>Aphidoidea</taxon>
        <taxon>Aphididae</taxon>
        <taxon>Sipha</taxon>
    </lineage>
</organism>
<dbReference type="CDD" id="cd01647">
    <property type="entry name" value="RT_LTR"/>
    <property type="match status" value="1"/>
</dbReference>
<evidence type="ECO:0000259" key="1">
    <source>
        <dbReference type="Pfam" id="PF00078"/>
    </source>
</evidence>
<dbReference type="Gene3D" id="3.30.70.270">
    <property type="match status" value="1"/>
</dbReference>
<dbReference type="InterPro" id="IPR000477">
    <property type="entry name" value="RT_dom"/>
</dbReference>
<dbReference type="SUPFAM" id="SSF56672">
    <property type="entry name" value="DNA/RNA polymerases"/>
    <property type="match status" value="1"/>
</dbReference>
<dbReference type="Gene3D" id="3.10.10.10">
    <property type="entry name" value="HIV Type 1 Reverse Transcriptase, subunit A, domain 1"/>
    <property type="match status" value="1"/>
</dbReference>
<dbReference type="InterPro" id="IPR053134">
    <property type="entry name" value="RNA-dir_DNA_polymerase"/>
</dbReference>
<dbReference type="Gene3D" id="2.40.70.10">
    <property type="entry name" value="Acid Proteases"/>
    <property type="match status" value="1"/>
</dbReference>
<dbReference type="RefSeq" id="XP_025421204.1">
    <property type="nucleotide sequence ID" value="XM_025565419.1"/>
</dbReference>
<protein>
    <submittedName>
        <fullName evidence="3">Uncharacterized protein LOC112691260</fullName>
    </submittedName>
</protein>
<dbReference type="CDD" id="cd00303">
    <property type="entry name" value="retropepsin_like"/>
    <property type="match status" value="1"/>
</dbReference>
<dbReference type="InterPro" id="IPR043128">
    <property type="entry name" value="Rev_trsase/Diguanyl_cyclase"/>
</dbReference>
<feature type="domain" description="Reverse transcriptase" evidence="1">
    <location>
        <begin position="412"/>
        <end position="513"/>
    </location>
</feature>
<dbReference type="GeneID" id="112691260"/>
<dbReference type="AlphaFoldDB" id="A0A8B8GDA2"/>
<keyword evidence="2" id="KW-1185">Reference proteome</keyword>
<name>A0A8B8GDA2_9HEMI</name>